<evidence type="ECO:0000256" key="1">
    <source>
        <dbReference type="ARBA" id="ARBA00022801"/>
    </source>
</evidence>
<dbReference type="SMART" id="SM00332">
    <property type="entry name" value="PP2Cc"/>
    <property type="match status" value="1"/>
</dbReference>
<evidence type="ECO:0000313" key="5">
    <source>
        <dbReference type="Proteomes" id="UP000272528"/>
    </source>
</evidence>
<dbReference type="SUPFAM" id="SSF81606">
    <property type="entry name" value="PP2C-like"/>
    <property type="match status" value="1"/>
</dbReference>
<proteinExistence type="predicted"/>
<feature type="transmembrane region" description="Helical" evidence="2">
    <location>
        <begin position="195"/>
        <end position="214"/>
    </location>
</feature>
<keyword evidence="2" id="KW-0472">Membrane</keyword>
<dbReference type="GO" id="GO:0004722">
    <property type="term" value="F:protein serine/threonine phosphatase activity"/>
    <property type="evidence" value="ECO:0007669"/>
    <property type="project" value="UniProtKB-EC"/>
</dbReference>
<evidence type="ECO:0000259" key="3">
    <source>
        <dbReference type="PROSITE" id="PS51746"/>
    </source>
</evidence>
<dbReference type="InterPro" id="IPR001932">
    <property type="entry name" value="PPM-type_phosphatase-like_dom"/>
</dbReference>
<evidence type="ECO:0000256" key="2">
    <source>
        <dbReference type="SAM" id="Phobius"/>
    </source>
</evidence>
<dbReference type="PANTHER" id="PTHR43156">
    <property type="entry name" value="STAGE II SPORULATION PROTEIN E-RELATED"/>
    <property type="match status" value="1"/>
</dbReference>
<accession>A0A3S8ZZK8</accession>
<dbReference type="NCBIfam" id="TIGR02865">
    <property type="entry name" value="spore_II_E"/>
    <property type="match status" value="1"/>
</dbReference>
<feature type="transmembrane region" description="Helical" evidence="2">
    <location>
        <begin position="281"/>
        <end position="299"/>
    </location>
</feature>
<dbReference type="EC" id="3.1.3.16" evidence="4"/>
<name>A0A3S8ZZK8_9BACL</name>
<dbReference type="KEGG" id="palb:EJC50_03985"/>
<feature type="transmembrane region" description="Helical" evidence="2">
    <location>
        <begin position="127"/>
        <end position="144"/>
    </location>
</feature>
<dbReference type="PANTHER" id="PTHR43156:SF2">
    <property type="entry name" value="STAGE II SPORULATION PROTEIN E"/>
    <property type="match status" value="1"/>
</dbReference>
<reference evidence="5" key="1">
    <citation type="submission" date="2018-12" db="EMBL/GenBank/DDBJ databases">
        <title>Genome sequence of Peanibacillus sp.</title>
        <authorList>
            <person name="Subramani G."/>
            <person name="Srinivasan S."/>
            <person name="Kim M.K."/>
        </authorList>
    </citation>
    <scope>NUCLEOTIDE SEQUENCE [LARGE SCALE GENOMIC DNA]</scope>
    <source>
        <strain evidence="5">18JY67-1</strain>
    </source>
</reference>
<keyword evidence="2" id="KW-0812">Transmembrane</keyword>
<sequence>MVDKPKVVMFPGVRPKNFVQSALRTGLERTGMLRLAGMITSRKWTFVLMAVGFLLGRAVILESLTPFAVAYFSVIYFLRRDMILPVAVSIIAGSWLAVSPEPMWVTMEVVVVYLLLRGLEAYERAELSYAPLLVFLSTMLVRLFDNVIADKLGWYELMMVGVEASLGFVLTLVFVQAIPVLTLTKKTSALKNEEIICLMIMLASVMTGAVGWMAHGLSIEHILSRYMLLLFAFVGGAPLGASVGVVAGLILSLADTSAIVQMSLLAFAGLLAGLLREGGKAAVAFGMLLGSSILAIYVGNQADVMASTWESVIAAAMLMLTPKSIIRIISKYVPGTQEHVKSQHEYARRVRDVTAQRVTQFSEVFRQLSRSFGQFGTIAGEGGGDEKERQEGAVNHFMNVVADRTCNSCHRRELCWDGKFYETYKMMTGMMSAVQEGRRTTPKEVPREWSTHCIKTPQVLSVMQQQYELYQHDQHWRKQLNESRQLVADQLFGVSQVMEDLAREIKREGQQLHMQEEQIREALEGLGLSIQGIEIINLEEGNVEIEVYHTFGRGYDECRKIIAPMLTDILGEPIAVMSEKYPEKGAAIVVFGTAKAYEVETGVAGLAKGGDLLSGDSFSTVELGNGKFAVAISDGMGNGERAKQESSTALTILQQLLQSGMDEKLAIKSVNSVLLLRSSDEIFATVDVALIDMYSAKTTFMKIGSTPSFIKRGNEVIPITANNLPVGILQDIDIDLIRVQLHPGDTLIMMTDGIYDAPGHAVNKEMWMKRVIQEIKSDQPQEIADTLLDTVVRYHKGDIVDDMTVVVAKVDKHQPEWATFRWPGRPTVERPRTVS</sequence>
<dbReference type="Gene3D" id="3.60.40.10">
    <property type="entry name" value="PPM-type phosphatase domain"/>
    <property type="match status" value="1"/>
</dbReference>
<dbReference type="RefSeq" id="WP_126012649.1">
    <property type="nucleotide sequence ID" value="NZ_CP034437.1"/>
</dbReference>
<organism evidence="4 5">
    <name type="scientific">Paenibacillus albus</name>
    <dbReference type="NCBI Taxonomy" id="2495582"/>
    <lineage>
        <taxon>Bacteria</taxon>
        <taxon>Bacillati</taxon>
        <taxon>Bacillota</taxon>
        <taxon>Bacilli</taxon>
        <taxon>Bacillales</taxon>
        <taxon>Paenibacillaceae</taxon>
        <taxon>Paenibacillus</taxon>
    </lineage>
</organism>
<dbReference type="InterPro" id="IPR045768">
    <property type="entry name" value="SpoIIE_N"/>
</dbReference>
<evidence type="ECO:0000313" key="4">
    <source>
        <dbReference type="EMBL" id="AZN38923.1"/>
    </source>
</evidence>
<feature type="transmembrane region" description="Helical" evidence="2">
    <location>
        <begin position="164"/>
        <end position="183"/>
    </location>
</feature>
<dbReference type="SMART" id="SM00331">
    <property type="entry name" value="PP2C_SIG"/>
    <property type="match status" value="1"/>
</dbReference>
<feature type="domain" description="PPM-type phosphatase" evidence="3">
    <location>
        <begin position="600"/>
        <end position="810"/>
    </location>
</feature>
<feature type="transmembrane region" description="Helical" evidence="2">
    <location>
        <begin position="258"/>
        <end position="275"/>
    </location>
</feature>
<dbReference type="AlphaFoldDB" id="A0A3S8ZZK8"/>
<feature type="transmembrane region" description="Helical" evidence="2">
    <location>
        <begin position="226"/>
        <end position="251"/>
    </location>
</feature>
<dbReference type="OrthoDB" id="9763774at2"/>
<feature type="transmembrane region" description="Helical" evidence="2">
    <location>
        <begin position="44"/>
        <end position="77"/>
    </location>
</feature>
<feature type="transmembrane region" description="Helical" evidence="2">
    <location>
        <begin position="83"/>
        <end position="115"/>
    </location>
</feature>
<gene>
    <name evidence="4" type="primary">spoIIE</name>
    <name evidence="4" type="ORF">EJC50_03985</name>
</gene>
<dbReference type="InterPro" id="IPR014221">
    <property type="entry name" value="SpoII_E"/>
</dbReference>
<protein>
    <submittedName>
        <fullName evidence="4">Stage II sporulation protein E</fullName>
        <ecNumber evidence="4">3.1.3.16</ecNumber>
    </submittedName>
</protein>
<dbReference type="Pfam" id="PF07228">
    <property type="entry name" value="SpoIIE"/>
    <property type="match status" value="1"/>
</dbReference>
<dbReference type="InterPro" id="IPR052016">
    <property type="entry name" value="Bact_Sigma-Reg"/>
</dbReference>
<keyword evidence="2" id="KW-1133">Transmembrane helix</keyword>
<keyword evidence="1 4" id="KW-0378">Hydrolase</keyword>
<dbReference type="PROSITE" id="PS51746">
    <property type="entry name" value="PPM_2"/>
    <property type="match status" value="1"/>
</dbReference>
<dbReference type="Pfam" id="PF19732">
    <property type="entry name" value="SpoIIE_N"/>
    <property type="match status" value="1"/>
</dbReference>
<dbReference type="InterPro" id="IPR036457">
    <property type="entry name" value="PPM-type-like_dom_sf"/>
</dbReference>
<keyword evidence="5" id="KW-1185">Reference proteome</keyword>
<dbReference type="Proteomes" id="UP000272528">
    <property type="component" value="Chromosome"/>
</dbReference>
<dbReference type="EMBL" id="CP034437">
    <property type="protein sequence ID" value="AZN38923.1"/>
    <property type="molecule type" value="Genomic_DNA"/>
</dbReference>